<dbReference type="EMBL" id="KQ977600">
    <property type="protein sequence ID" value="KYN01460.1"/>
    <property type="molecule type" value="Genomic_DNA"/>
</dbReference>
<feature type="region of interest" description="Disordered" evidence="1">
    <location>
        <begin position="1"/>
        <end position="40"/>
    </location>
</feature>
<name>A0A195CL68_9HYME</name>
<keyword evidence="3" id="KW-1185">Reference proteome</keyword>
<proteinExistence type="predicted"/>
<protein>
    <submittedName>
        <fullName evidence="2">Uncharacterized protein</fullName>
    </submittedName>
</protein>
<reference evidence="2 3" key="1">
    <citation type="submission" date="2016-03" db="EMBL/GenBank/DDBJ databases">
        <title>Cyphomyrmex costatus WGS genome.</title>
        <authorList>
            <person name="Nygaard S."/>
            <person name="Hu H."/>
            <person name="Boomsma J."/>
            <person name="Zhang G."/>
        </authorList>
    </citation>
    <scope>NUCLEOTIDE SEQUENCE [LARGE SCALE GENOMIC DNA]</scope>
    <source>
        <strain evidence="2">MS0001</strain>
        <tissue evidence="2">Whole body</tissue>
    </source>
</reference>
<evidence type="ECO:0000313" key="3">
    <source>
        <dbReference type="Proteomes" id="UP000078542"/>
    </source>
</evidence>
<organism evidence="2 3">
    <name type="scientific">Cyphomyrmex costatus</name>
    <dbReference type="NCBI Taxonomy" id="456900"/>
    <lineage>
        <taxon>Eukaryota</taxon>
        <taxon>Metazoa</taxon>
        <taxon>Ecdysozoa</taxon>
        <taxon>Arthropoda</taxon>
        <taxon>Hexapoda</taxon>
        <taxon>Insecta</taxon>
        <taxon>Pterygota</taxon>
        <taxon>Neoptera</taxon>
        <taxon>Endopterygota</taxon>
        <taxon>Hymenoptera</taxon>
        <taxon>Apocrita</taxon>
        <taxon>Aculeata</taxon>
        <taxon>Formicoidea</taxon>
        <taxon>Formicidae</taxon>
        <taxon>Myrmicinae</taxon>
        <taxon>Cyphomyrmex</taxon>
    </lineage>
</organism>
<evidence type="ECO:0000256" key="1">
    <source>
        <dbReference type="SAM" id="MobiDB-lite"/>
    </source>
</evidence>
<sequence length="100" mass="11151">MLAPSGGFSPGQYKVLATDKREEKRRKNSATEARSSVPRAAGTGLVSSDFRLFSPPWRNTSHQKDRKLARARSLLLPFPASNAITDVAELFGFETEHRYN</sequence>
<dbReference type="Proteomes" id="UP000078542">
    <property type="component" value="Unassembled WGS sequence"/>
</dbReference>
<evidence type="ECO:0000313" key="2">
    <source>
        <dbReference type="EMBL" id="KYN01460.1"/>
    </source>
</evidence>
<dbReference type="AlphaFoldDB" id="A0A195CL68"/>
<accession>A0A195CL68</accession>
<gene>
    <name evidence="2" type="ORF">ALC62_07642</name>
</gene>